<protein>
    <submittedName>
        <fullName evidence="2">Uncharacterized protein</fullName>
    </submittedName>
</protein>
<evidence type="ECO:0000313" key="3">
    <source>
        <dbReference type="Proteomes" id="UP000476176"/>
    </source>
</evidence>
<gene>
    <name evidence="2" type="ORF">PF004_g31625</name>
</gene>
<organism evidence="2 3">
    <name type="scientific">Phytophthora fragariae</name>
    <dbReference type="NCBI Taxonomy" id="53985"/>
    <lineage>
        <taxon>Eukaryota</taxon>
        <taxon>Sar</taxon>
        <taxon>Stramenopiles</taxon>
        <taxon>Oomycota</taxon>
        <taxon>Peronosporomycetes</taxon>
        <taxon>Peronosporales</taxon>
        <taxon>Peronosporaceae</taxon>
        <taxon>Phytophthora</taxon>
    </lineage>
</organism>
<dbReference type="Proteomes" id="UP000476176">
    <property type="component" value="Unassembled WGS sequence"/>
</dbReference>
<dbReference type="AlphaFoldDB" id="A0A6G0M8W4"/>
<proteinExistence type="predicted"/>
<keyword evidence="1" id="KW-0472">Membrane</keyword>
<keyword evidence="1" id="KW-1133">Transmembrane helix</keyword>
<comment type="caution">
    <text evidence="2">The sequence shown here is derived from an EMBL/GenBank/DDBJ whole genome shotgun (WGS) entry which is preliminary data.</text>
</comment>
<dbReference type="EMBL" id="QXGC01008164">
    <property type="protein sequence ID" value="KAE9159204.1"/>
    <property type="molecule type" value="Genomic_DNA"/>
</dbReference>
<sequence length="223" mass="22198">MASSVSCRVIAGDSCTSVALGFLFVTVAAPVFVGWLVTAASVPIVAAFVRRRVVGGLGFVGDCVVVASVVFGTSVVFAPPSSFRAAWSSAATRTSATSALSVSVDVFRVTGMSFALGTFIGSSSWSFDVSSITARSAASSSPRCRSWVARRCDSSALHLAARVSGLETTSGIGVSPRLCGTSSLTTSGSSFGCCSSSVVCTTTAPSAVGVSTTAVVTAATSAG</sequence>
<evidence type="ECO:0000256" key="1">
    <source>
        <dbReference type="SAM" id="Phobius"/>
    </source>
</evidence>
<reference evidence="2 3" key="1">
    <citation type="submission" date="2018-09" db="EMBL/GenBank/DDBJ databases">
        <title>Genomic investigation of the strawberry pathogen Phytophthora fragariae indicates pathogenicity is determined by transcriptional variation in three key races.</title>
        <authorList>
            <person name="Adams T.M."/>
            <person name="Armitage A.D."/>
            <person name="Sobczyk M.K."/>
            <person name="Bates H.J."/>
            <person name="Dunwell J.M."/>
            <person name="Nellist C.F."/>
            <person name="Harrison R.J."/>
        </authorList>
    </citation>
    <scope>NUCLEOTIDE SEQUENCE [LARGE SCALE GENOMIC DNA]</scope>
    <source>
        <strain evidence="2 3">BC-23</strain>
    </source>
</reference>
<feature type="transmembrane region" description="Helical" evidence="1">
    <location>
        <begin position="20"/>
        <end position="49"/>
    </location>
</feature>
<evidence type="ECO:0000313" key="2">
    <source>
        <dbReference type="EMBL" id="KAE9159204.1"/>
    </source>
</evidence>
<feature type="transmembrane region" description="Helical" evidence="1">
    <location>
        <begin position="56"/>
        <end position="78"/>
    </location>
</feature>
<name>A0A6G0M8W4_9STRA</name>
<keyword evidence="1" id="KW-0812">Transmembrane</keyword>
<accession>A0A6G0M8W4</accession>